<evidence type="ECO:0000259" key="1">
    <source>
        <dbReference type="Pfam" id="PF12697"/>
    </source>
</evidence>
<dbReference type="PANTHER" id="PTHR43194">
    <property type="entry name" value="HYDROLASE ALPHA/BETA FOLD FAMILY"/>
    <property type="match status" value="1"/>
</dbReference>
<dbReference type="AlphaFoldDB" id="A0A0B8T556"/>
<dbReference type="SUPFAM" id="SSF53474">
    <property type="entry name" value="alpha/beta-Hydrolases"/>
    <property type="match status" value="1"/>
</dbReference>
<protein>
    <recommendedName>
        <fullName evidence="1">AB hydrolase-1 domain-containing protein</fullName>
    </recommendedName>
</protein>
<proteinExistence type="predicted"/>
<organism evidence="2 3">
    <name type="scientific">Sphingobacterium deserti</name>
    <dbReference type="NCBI Taxonomy" id="1229276"/>
    <lineage>
        <taxon>Bacteria</taxon>
        <taxon>Pseudomonadati</taxon>
        <taxon>Bacteroidota</taxon>
        <taxon>Sphingobacteriia</taxon>
        <taxon>Sphingobacteriales</taxon>
        <taxon>Sphingobacteriaceae</taxon>
        <taxon>Sphingobacterium</taxon>
    </lineage>
</organism>
<dbReference type="InterPro" id="IPR050228">
    <property type="entry name" value="Carboxylesterase_BioH"/>
</dbReference>
<keyword evidence="3" id="KW-1185">Reference proteome</keyword>
<dbReference type="Proteomes" id="UP000031802">
    <property type="component" value="Unassembled WGS sequence"/>
</dbReference>
<accession>A0A0B8T556</accession>
<evidence type="ECO:0000313" key="2">
    <source>
        <dbReference type="EMBL" id="KGE12574.1"/>
    </source>
</evidence>
<comment type="caution">
    <text evidence="2">The sequence shown here is derived from an EMBL/GenBank/DDBJ whole genome shotgun (WGS) entry which is preliminary data.</text>
</comment>
<sequence>MDAGFILNIYIMSRKIIFIHGMFQNPVSWTPWVTYFSAQGFDCHAPAWPDHDGEPRVLRASPPETLGDLTLEEVIEKLEADVILAGGDDPDVSKRPIVVGHSVGGLIAQIFVSRGLASLAVAICPVAPNKMMTLDWPFFKNVAAIANPFKGDKPFEHTAETFHESFCNTLTKEDAALAFKLTATPDSRNVLRGCLGSAGEIDITLKHAPLLFISAKEDKIIPYELVEKNASAYTDVSSMVTYKEFPDRSHYICVEPGSEEVVDHVHQWIKDQQSAVPLFV</sequence>
<dbReference type="PATRIC" id="fig|1229276.3.peg.3730"/>
<dbReference type="Pfam" id="PF12697">
    <property type="entry name" value="Abhydrolase_6"/>
    <property type="match status" value="1"/>
</dbReference>
<dbReference type="Gene3D" id="3.40.50.1820">
    <property type="entry name" value="alpha/beta hydrolase"/>
    <property type="match status" value="1"/>
</dbReference>
<evidence type="ECO:0000313" key="3">
    <source>
        <dbReference type="Proteomes" id="UP000031802"/>
    </source>
</evidence>
<dbReference type="PANTHER" id="PTHR43194:SF2">
    <property type="entry name" value="PEROXISOMAL MEMBRANE PROTEIN LPX1"/>
    <property type="match status" value="1"/>
</dbReference>
<dbReference type="InterPro" id="IPR000073">
    <property type="entry name" value="AB_hydrolase_1"/>
</dbReference>
<name>A0A0B8T556_9SPHI</name>
<dbReference type="EMBL" id="JJMU01000066">
    <property type="protein sequence ID" value="KGE12574.1"/>
    <property type="molecule type" value="Genomic_DNA"/>
</dbReference>
<reference evidence="2 3" key="2">
    <citation type="journal article" date="2015" name="PLoS ONE">
        <title>Whole-Genome Optical Mapping and Finished Genome Sequence of Sphingobacterium deserti sp. nov., a New Species Isolated from the Western Desert of China.</title>
        <authorList>
            <person name="Teng C."/>
            <person name="Zhou Z."/>
            <person name="Molnar I."/>
            <person name="Li X."/>
            <person name="Tang R."/>
            <person name="Chen M."/>
            <person name="Wang L."/>
            <person name="Su S."/>
            <person name="Zhang W."/>
            <person name="Lin M."/>
        </authorList>
    </citation>
    <scope>NUCLEOTIDE SEQUENCE [LARGE SCALE GENOMIC DNA]</scope>
    <source>
        <strain evidence="3">ACCC05744</strain>
    </source>
</reference>
<gene>
    <name evidence="2" type="ORF">DI53_3614</name>
</gene>
<feature type="domain" description="AB hydrolase-1" evidence="1">
    <location>
        <begin position="16"/>
        <end position="261"/>
    </location>
</feature>
<reference evidence="3" key="1">
    <citation type="submission" date="2014-04" db="EMBL/GenBank/DDBJ databases">
        <title>Whole-Genome optical mapping and complete genome sequence of Sphingobacterium deserti sp. nov., a new spaces isolated from desert in the west of China.</title>
        <authorList>
            <person name="Teng C."/>
            <person name="Zhou Z."/>
            <person name="Li X."/>
            <person name="Chen M."/>
            <person name="Lin M."/>
            <person name="Wang L."/>
            <person name="Su S."/>
            <person name="Zhang C."/>
            <person name="Zhang W."/>
        </authorList>
    </citation>
    <scope>NUCLEOTIDE SEQUENCE [LARGE SCALE GENOMIC DNA]</scope>
    <source>
        <strain evidence="3">ACCC05744</strain>
    </source>
</reference>
<dbReference type="eggNOG" id="COG2267">
    <property type="taxonomic scope" value="Bacteria"/>
</dbReference>
<dbReference type="STRING" id="1229276.DI53_3614"/>
<dbReference type="InterPro" id="IPR029058">
    <property type="entry name" value="AB_hydrolase_fold"/>
</dbReference>